<evidence type="ECO:0000313" key="3">
    <source>
        <dbReference type="Proteomes" id="UP000053477"/>
    </source>
</evidence>
<dbReference type="Proteomes" id="UP000053477">
    <property type="component" value="Unassembled WGS sequence"/>
</dbReference>
<evidence type="ECO:0000256" key="1">
    <source>
        <dbReference type="SAM" id="Coils"/>
    </source>
</evidence>
<name>A0A0H2S1Z9_9AGAM</name>
<proteinExistence type="predicted"/>
<feature type="coiled-coil region" evidence="1">
    <location>
        <begin position="265"/>
        <end position="292"/>
    </location>
</feature>
<dbReference type="InParanoid" id="A0A0H2S1Z9"/>
<protein>
    <submittedName>
        <fullName evidence="2">Uncharacterized protein</fullName>
    </submittedName>
</protein>
<evidence type="ECO:0000313" key="2">
    <source>
        <dbReference type="EMBL" id="KLO15818.1"/>
    </source>
</evidence>
<accession>A0A0H2S1Z9</accession>
<dbReference type="AlphaFoldDB" id="A0A0H2S1Z9"/>
<gene>
    <name evidence="2" type="ORF">SCHPADRAFT_244650</name>
</gene>
<sequence length="293" mass="32836">MIHSNPSNIFQSNNLSYESEHTCCRAGSCHWHDSPLDPKYRPHMIKDATGRPVSADIMVISTDEILSINVDGRIKPFDTTGHRPILAGYDSLGRAHYLAVVRFKASEFVFTSVMDGGSTVQYADAAGIHVTYNFKVVMLRHDPCDLPSHSRRISIDALDQTGPLYWTKECSNTKPHPDRTGFTQQEPALDSGVDVKLYKDMEDSSNRDIEKARLGGSSSRALPMEFRSVIFDIPTGRVKDNGNTPTFLGFVDGEGTGESEQKIFIEGLREELSRVEARNRMLQSQIEKLQQRK</sequence>
<keyword evidence="1" id="KW-0175">Coiled coil</keyword>
<keyword evidence="3" id="KW-1185">Reference proteome</keyword>
<reference evidence="2 3" key="1">
    <citation type="submission" date="2015-04" db="EMBL/GenBank/DDBJ databases">
        <title>Complete genome sequence of Schizopora paradoxa KUC8140, a cosmopolitan wood degrader in East Asia.</title>
        <authorList>
            <consortium name="DOE Joint Genome Institute"/>
            <person name="Min B."/>
            <person name="Park H."/>
            <person name="Jang Y."/>
            <person name="Kim J.-J."/>
            <person name="Kim K.H."/>
            <person name="Pangilinan J."/>
            <person name="Lipzen A."/>
            <person name="Riley R."/>
            <person name="Grigoriev I.V."/>
            <person name="Spatafora J.W."/>
            <person name="Choi I.-G."/>
        </authorList>
    </citation>
    <scope>NUCLEOTIDE SEQUENCE [LARGE SCALE GENOMIC DNA]</scope>
    <source>
        <strain evidence="2 3">KUC8140</strain>
    </source>
</reference>
<organism evidence="2 3">
    <name type="scientific">Schizopora paradoxa</name>
    <dbReference type="NCBI Taxonomy" id="27342"/>
    <lineage>
        <taxon>Eukaryota</taxon>
        <taxon>Fungi</taxon>
        <taxon>Dikarya</taxon>
        <taxon>Basidiomycota</taxon>
        <taxon>Agaricomycotina</taxon>
        <taxon>Agaricomycetes</taxon>
        <taxon>Hymenochaetales</taxon>
        <taxon>Schizoporaceae</taxon>
        <taxon>Schizopora</taxon>
    </lineage>
</organism>
<dbReference type="EMBL" id="KQ085924">
    <property type="protein sequence ID" value="KLO15818.1"/>
    <property type="molecule type" value="Genomic_DNA"/>
</dbReference>